<dbReference type="EMBL" id="JAANBB010000057">
    <property type="protein sequence ID" value="KAF7552640.1"/>
    <property type="molecule type" value="Genomic_DNA"/>
</dbReference>
<evidence type="ECO:0000256" key="1">
    <source>
        <dbReference type="ARBA" id="ARBA00038215"/>
    </source>
</evidence>
<evidence type="ECO:0000313" key="5">
    <source>
        <dbReference type="Proteomes" id="UP000722485"/>
    </source>
</evidence>
<dbReference type="OrthoDB" id="5946976at2759"/>
<dbReference type="PANTHER" id="PTHR46825:SF14">
    <property type="entry name" value="BETA-LACTAMASE-RELATED DOMAIN-CONTAINING PROTEIN"/>
    <property type="match status" value="1"/>
</dbReference>
<feature type="domain" description="Beta-lactamase-related" evidence="3">
    <location>
        <begin position="36"/>
        <end position="386"/>
    </location>
</feature>
<reference evidence="4" key="1">
    <citation type="submission" date="2020-03" db="EMBL/GenBank/DDBJ databases">
        <title>Draft Genome Sequence of Cylindrodendrum hubeiense.</title>
        <authorList>
            <person name="Buettner E."/>
            <person name="Kellner H."/>
        </authorList>
    </citation>
    <scope>NUCLEOTIDE SEQUENCE</scope>
    <source>
        <strain evidence="4">IHI 201604</strain>
    </source>
</reference>
<evidence type="ECO:0000259" key="3">
    <source>
        <dbReference type="Pfam" id="PF00144"/>
    </source>
</evidence>
<dbReference type="Proteomes" id="UP000722485">
    <property type="component" value="Unassembled WGS sequence"/>
</dbReference>
<dbReference type="PANTHER" id="PTHR46825">
    <property type="entry name" value="D-ALANYL-D-ALANINE-CARBOXYPEPTIDASE/ENDOPEPTIDASE AMPH"/>
    <property type="match status" value="1"/>
</dbReference>
<proteinExistence type="inferred from homology"/>
<evidence type="ECO:0000313" key="4">
    <source>
        <dbReference type="EMBL" id="KAF7552640.1"/>
    </source>
</evidence>
<dbReference type="InterPro" id="IPR001466">
    <property type="entry name" value="Beta-lactam-related"/>
</dbReference>
<keyword evidence="2" id="KW-0732">Signal</keyword>
<comment type="caution">
    <text evidence="4">The sequence shown here is derived from an EMBL/GenBank/DDBJ whole genome shotgun (WGS) entry which is preliminary data.</text>
</comment>
<dbReference type="InterPro" id="IPR012338">
    <property type="entry name" value="Beta-lactam/transpept-like"/>
</dbReference>
<sequence>MLQILPLLFGSLLGSQAAPTSSDVKDRLQLVNPKVDEICAACGVAGASIGVINHGKLIHTYNHGFSNVQKQQPITSDTVFCTGSLTKSFVAAGLGKLVYEKFLSWDTPVRDIFPEFRQDNKKVEEMLTVSDILSHRSGLSGIGDMSLAFQGDGDMLFHKDRLFSLFKTFPTLTPFRSGWDYFVWGYSLAGEVIEKLSGKRLGDFLSDSFFKPLNLQSTTFKPDELEPGQLAEPYAGLSNGDCFHLPKRQVFQDTFFEASGGLYSSLNDMMSWSNTMLQAIQDESYPHDCIIREVQSIISNHIAIENPSLRERSYGYGWLRTQLPGVIGLIGDNSDLWDIKDSPVLGTKDQPLLMLYHQGSTVGYYSFIALFPDTNSAVVVLTNSIGISDAADWISRAVIQALFELKDGQDYVALAKEANRRTIAKYELLSLEISAFRESCTQAPPTDLNPYFGTYTNDNKQFSIDIIPHSKFTDRLALRFQGLEDQTYELRYYCDNVFEWSLTHDESKKRGRYNNAELSTYLFKFNVDDRGMSLSWANDPVFPERELVFIRDNSHFVKEDVTQSQKGFNPGEL</sequence>
<protein>
    <recommendedName>
        <fullName evidence="3">Beta-lactamase-related domain-containing protein</fullName>
    </recommendedName>
</protein>
<dbReference type="InterPro" id="IPR050491">
    <property type="entry name" value="AmpC-like"/>
</dbReference>
<feature type="chain" id="PRO_5040345622" description="Beta-lactamase-related domain-containing protein" evidence="2">
    <location>
        <begin position="18"/>
        <end position="573"/>
    </location>
</feature>
<gene>
    <name evidence="4" type="ORF">G7Z17_g4165</name>
</gene>
<dbReference type="SUPFAM" id="SSF56601">
    <property type="entry name" value="beta-lactamase/transpeptidase-like"/>
    <property type="match status" value="1"/>
</dbReference>
<comment type="similarity">
    <text evidence="1">Belongs to the peptidase S12 family.</text>
</comment>
<organism evidence="4 5">
    <name type="scientific">Cylindrodendrum hubeiense</name>
    <dbReference type="NCBI Taxonomy" id="595255"/>
    <lineage>
        <taxon>Eukaryota</taxon>
        <taxon>Fungi</taxon>
        <taxon>Dikarya</taxon>
        <taxon>Ascomycota</taxon>
        <taxon>Pezizomycotina</taxon>
        <taxon>Sordariomycetes</taxon>
        <taxon>Hypocreomycetidae</taxon>
        <taxon>Hypocreales</taxon>
        <taxon>Nectriaceae</taxon>
        <taxon>Cylindrodendrum</taxon>
    </lineage>
</organism>
<keyword evidence="5" id="KW-1185">Reference proteome</keyword>
<accession>A0A9P5H9C8</accession>
<dbReference type="AlphaFoldDB" id="A0A9P5H9C8"/>
<dbReference type="Pfam" id="PF00144">
    <property type="entry name" value="Beta-lactamase"/>
    <property type="match status" value="1"/>
</dbReference>
<dbReference type="Gene3D" id="3.40.710.10">
    <property type="entry name" value="DD-peptidase/beta-lactamase superfamily"/>
    <property type="match status" value="1"/>
</dbReference>
<name>A0A9P5H9C8_9HYPO</name>
<evidence type="ECO:0000256" key="2">
    <source>
        <dbReference type="SAM" id="SignalP"/>
    </source>
</evidence>
<feature type="signal peptide" evidence="2">
    <location>
        <begin position="1"/>
        <end position="17"/>
    </location>
</feature>